<dbReference type="Proteomes" id="UP000287649">
    <property type="component" value="Unassembled WGS sequence"/>
</dbReference>
<evidence type="ECO:0000313" key="2">
    <source>
        <dbReference type="Proteomes" id="UP000287649"/>
    </source>
</evidence>
<sequence length="374" mass="41635">MSEAKPKQTSLFKRLASQLERGLWRVNADGQWYQGSQAKAVTVPKKRVPVVVLARTFYQEKWQSFAIRSQRELRKILTLQNSAPGVLHFIGHEQDGQRRVLTVELTAEGQKLAEHGYVVLPETLVVAAALNDGFYEVSSAKAAYFLHKQGKEWQTARKSALLRDATTAKLALGAGHSEAVQQVSEAQLQALLIRGVRKLGVAIWQQGWQGSGQTKSFPWQQTLVACGAVVVLYAVLSSGYLMAQRWWLESQLTAMQDDVSVVLEQQSAMQNAQATIETLQQHQANWQAVNNLWRTYRVIEEQNVDLNFLRGDFKSLMLSAVADGALPFIQQLSASPAVVNADFDSPVRASGNQQRFIIKFELAQQLAAEDATDD</sequence>
<reference evidence="2" key="1">
    <citation type="journal article" date="2018" name="Front. Microbiol.">
        <title>Genome-Based Analysis Reveals the Taxonomy and Diversity of the Family Idiomarinaceae.</title>
        <authorList>
            <person name="Liu Y."/>
            <person name="Lai Q."/>
            <person name="Shao Z."/>
        </authorList>
    </citation>
    <scope>NUCLEOTIDE SEQUENCE [LARGE SCALE GENOMIC DNA]</scope>
    <source>
        <strain evidence="2">PO-M2</strain>
    </source>
</reference>
<protein>
    <submittedName>
        <fullName evidence="1">Uncharacterized protein</fullName>
    </submittedName>
</protein>
<dbReference type="RefSeq" id="WP_126771369.1">
    <property type="nucleotide sequence ID" value="NZ_PIPX01000001.1"/>
</dbReference>
<gene>
    <name evidence="1" type="ORF">CWI70_05820</name>
</gene>
<dbReference type="AlphaFoldDB" id="A0A432Y5Q0"/>
<accession>A0A432Y5Q0</accession>
<proteinExistence type="predicted"/>
<dbReference type="EMBL" id="PIPX01000001">
    <property type="protein sequence ID" value="RUO56267.1"/>
    <property type="molecule type" value="Genomic_DNA"/>
</dbReference>
<evidence type="ECO:0000313" key="1">
    <source>
        <dbReference type="EMBL" id="RUO56267.1"/>
    </source>
</evidence>
<keyword evidence="2" id="KW-1185">Reference proteome</keyword>
<organism evidence="1 2">
    <name type="scientific">Pseudidiomarina homiensis</name>
    <dbReference type="NCBI Taxonomy" id="364198"/>
    <lineage>
        <taxon>Bacteria</taxon>
        <taxon>Pseudomonadati</taxon>
        <taxon>Pseudomonadota</taxon>
        <taxon>Gammaproteobacteria</taxon>
        <taxon>Alteromonadales</taxon>
        <taxon>Idiomarinaceae</taxon>
        <taxon>Pseudidiomarina</taxon>
    </lineage>
</organism>
<dbReference type="OrthoDB" id="6236187at2"/>
<comment type="caution">
    <text evidence="1">The sequence shown here is derived from an EMBL/GenBank/DDBJ whole genome shotgun (WGS) entry which is preliminary data.</text>
</comment>
<name>A0A432Y5Q0_9GAMM</name>